<reference evidence="1" key="3">
    <citation type="submission" date="2021-08" db="EMBL/GenBank/DDBJ databases">
        <authorList>
            <person name="Tani A."/>
            <person name="Ola A."/>
            <person name="Ogura Y."/>
            <person name="Katsura K."/>
            <person name="Hayashi T."/>
        </authorList>
    </citation>
    <scope>NUCLEOTIDE SEQUENCE</scope>
    <source>
        <strain evidence="1">DSM 22415</strain>
    </source>
</reference>
<name>A0A564G6P1_9HYPH</name>
<protein>
    <submittedName>
        <fullName evidence="2">Uncharacterized protein</fullName>
    </submittedName>
</protein>
<dbReference type="EMBL" id="BPQI01000198">
    <property type="protein sequence ID" value="GJD59268.1"/>
    <property type="molecule type" value="Genomic_DNA"/>
</dbReference>
<dbReference type="Pfam" id="PF13289">
    <property type="entry name" value="SIR2_2"/>
    <property type="match status" value="1"/>
</dbReference>
<evidence type="ECO:0000313" key="3">
    <source>
        <dbReference type="Proteomes" id="UP000401717"/>
    </source>
</evidence>
<reference evidence="1" key="2">
    <citation type="journal article" date="2021" name="Front. Microbiol.">
        <title>Comprehensive Comparative Genomics and Phenotyping of Methylobacterium Species.</title>
        <authorList>
            <person name="Alessa O."/>
            <person name="Ogura Y."/>
            <person name="Fujitani Y."/>
            <person name="Takami H."/>
            <person name="Hayashi T."/>
            <person name="Sahin N."/>
            <person name="Tani A."/>
        </authorList>
    </citation>
    <scope>NUCLEOTIDE SEQUENCE</scope>
    <source>
        <strain evidence="1">DSM 22415</strain>
    </source>
</reference>
<keyword evidence="4" id="KW-1185">Reference proteome</keyword>
<sequence length="153" mass="17120">MLTPATILQPPDPVKVTVIKLHGNIDAPGSCILSKAQYANAYGADAINLALPIPKALDYYFRNSSLLFLGCGLNQDRTVRVFEAIKIKAKADGADLPQHFSMEQFPADESALIVRNQYLLRIGVTPIWFPTGEFDFVEGMLRLLRNELRFRRV</sequence>
<evidence type="ECO:0000313" key="4">
    <source>
        <dbReference type="Proteomes" id="UP001055303"/>
    </source>
</evidence>
<accession>A0A564G6P1</accession>
<organism evidence="2 3">
    <name type="scientific">Methylobacterium dankookense</name>
    <dbReference type="NCBI Taxonomy" id="560405"/>
    <lineage>
        <taxon>Bacteria</taxon>
        <taxon>Pseudomonadati</taxon>
        <taxon>Pseudomonadota</taxon>
        <taxon>Alphaproteobacteria</taxon>
        <taxon>Hyphomicrobiales</taxon>
        <taxon>Methylobacteriaceae</taxon>
        <taxon>Methylobacterium</taxon>
    </lineage>
</organism>
<gene>
    <name evidence="1" type="ORF">IFDJLNFL_5196</name>
    <name evidence="2" type="ORF">MTDSW087_05362</name>
</gene>
<dbReference type="AlphaFoldDB" id="A0A564G6P1"/>
<evidence type="ECO:0000313" key="2">
    <source>
        <dbReference type="EMBL" id="VUF15618.1"/>
    </source>
</evidence>
<reference evidence="2 3" key="1">
    <citation type="submission" date="2019-06" db="EMBL/GenBank/DDBJ databases">
        <authorList>
            <person name="Rodrigo-Torres L."/>
            <person name="Arahal R. D."/>
            <person name="Lucena T."/>
        </authorList>
    </citation>
    <scope>NUCLEOTIDE SEQUENCE [LARGE SCALE GENOMIC DNA]</scope>
    <source>
        <strain evidence="2 3">SW08-7</strain>
    </source>
</reference>
<dbReference type="Proteomes" id="UP001055303">
    <property type="component" value="Unassembled WGS sequence"/>
</dbReference>
<dbReference type="Proteomes" id="UP000401717">
    <property type="component" value="Unassembled WGS sequence"/>
</dbReference>
<proteinExistence type="predicted"/>
<dbReference type="EMBL" id="CABFVH010000062">
    <property type="protein sequence ID" value="VUF15618.1"/>
    <property type="molecule type" value="Genomic_DNA"/>
</dbReference>
<evidence type="ECO:0000313" key="1">
    <source>
        <dbReference type="EMBL" id="GJD59268.1"/>
    </source>
</evidence>